<sequence length="206" mass="23727">MPYENNVFINCPFDKDYNELFLALVFAIQDSGFSPRCALESSGTEANRLMKIADIIKECRLGVHDISRVELSDGNNLPRFNMPFECGLFWGCMLYADGSYRNKRLLVLDSMEHRYRATLSDISGQDISVHNNSAKLLIERVRTWLSQYSTERLPGGEAIWKHYQEFQENLPKICHSLNITPEELATNAYFGDYVYAVATWLKEKGY</sequence>
<name>A0A1I5XGY0_9BACT</name>
<dbReference type="EMBL" id="FOXQ01000008">
    <property type="protein sequence ID" value="SFQ30917.1"/>
    <property type="molecule type" value="Genomic_DNA"/>
</dbReference>
<dbReference type="RefSeq" id="WP_143075872.1">
    <property type="nucleotide sequence ID" value="NZ_FOXQ01000008.1"/>
</dbReference>
<dbReference type="OrthoDB" id="7596615at2"/>
<protein>
    <submittedName>
        <fullName evidence="1">Uncharacterized protein</fullName>
    </submittedName>
</protein>
<gene>
    <name evidence="1" type="ORF">SAMN05444277_108163</name>
</gene>
<dbReference type="AlphaFoldDB" id="A0A1I5XGY0"/>
<organism evidence="1 2">
    <name type="scientific">Parafilimonas terrae</name>
    <dbReference type="NCBI Taxonomy" id="1465490"/>
    <lineage>
        <taxon>Bacteria</taxon>
        <taxon>Pseudomonadati</taxon>
        <taxon>Bacteroidota</taxon>
        <taxon>Chitinophagia</taxon>
        <taxon>Chitinophagales</taxon>
        <taxon>Chitinophagaceae</taxon>
        <taxon>Parafilimonas</taxon>
    </lineage>
</organism>
<accession>A0A1I5XGY0</accession>
<evidence type="ECO:0000313" key="2">
    <source>
        <dbReference type="Proteomes" id="UP000199031"/>
    </source>
</evidence>
<keyword evidence="2" id="KW-1185">Reference proteome</keyword>
<proteinExistence type="predicted"/>
<evidence type="ECO:0000313" key="1">
    <source>
        <dbReference type="EMBL" id="SFQ30917.1"/>
    </source>
</evidence>
<reference evidence="1 2" key="1">
    <citation type="submission" date="2016-10" db="EMBL/GenBank/DDBJ databases">
        <authorList>
            <person name="de Groot N.N."/>
        </authorList>
    </citation>
    <scope>NUCLEOTIDE SEQUENCE [LARGE SCALE GENOMIC DNA]</scope>
    <source>
        <strain evidence="1 2">DSM 28286</strain>
    </source>
</reference>
<dbReference type="STRING" id="1465490.SAMN05444277_108163"/>
<dbReference type="Proteomes" id="UP000199031">
    <property type="component" value="Unassembled WGS sequence"/>
</dbReference>